<evidence type="ECO:0000313" key="4">
    <source>
        <dbReference type="Proteomes" id="UP000236919"/>
    </source>
</evidence>
<dbReference type="EMBL" id="PQFZ01000029">
    <property type="protein sequence ID" value="POR45872.1"/>
    <property type="molecule type" value="Genomic_DNA"/>
</dbReference>
<dbReference type="AlphaFoldDB" id="A0A2S4LTU6"/>
<reference evidence="3 4" key="1">
    <citation type="submission" date="2018-01" db="EMBL/GenBank/DDBJ databases">
        <title>Genomic Encyclopedia of Type Strains, Phase III (KMG-III): the genomes of soil and plant-associated and newly described type strains.</title>
        <authorList>
            <person name="Whitman W."/>
        </authorList>
    </citation>
    <scope>NUCLEOTIDE SEQUENCE [LARGE SCALE GENOMIC DNA]</scope>
    <source>
        <strain evidence="3 4">1131</strain>
    </source>
</reference>
<keyword evidence="2" id="KW-0732">Signal</keyword>
<dbReference type="Proteomes" id="UP000236919">
    <property type="component" value="Unassembled WGS sequence"/>
</dbReference>
<keyword evidence="4" id="KW-1185">Reference proteome</keyword>
<feature type="signal peptide" evidence="2">
    <location>
        <begin position="1"/>
        <end position="24"/>
    </location>
</feature>
<feature type="region of interest" description="Disordered" evidence="1">
    <location>
        <begin position="65"/>
        <end position="87"/>
    </location>
</feature>
<evidence type="ECO:0000256" key="1">
    <source>
        <dbReference type="SAM" id="MobiDB-lite"/>
    </source>
</evidence>
<evidence type="ECO:0000256" key="2">
    <source>
        <dbReference type="SAM" id="SignalP"/>
    </source>
</evidence>
<evidence type="ECO:0000313" key="3">
    <source>
        <dbReference type="EMBL" id="POR45872.1"/>
    </source>
</evidence>
<name>A0A2S4LTU6_9HYPH</name>
<feature type="chain" id="PRO_5015565201" evidence="2">
    <location>
        <begin position="25"/>
        <end position="105"/>
    </location>
</feature>
<dbReference type="RefSeq" id="WP_103721347.1">
    <property type="nucleotide sequence ID" value="NZ_PQFZ01000029.1"/>
</dbReference>
<protein>
    <submittedName>
        <fullName evidence="3">Uncharacterized protein</fullName>
    </submittedName>
</protein>
<proteinExistence type="predicted"/>
<sequence>MRKLILAASLALGAAAFLPAIAEAAPAFASGREVQVPAGEASAGDIQQVQYRDWRDDGRRFDGRREFRHGPRRYGPPAYGRRYGGPPPYYARHHHRRYYGRPYYR</sequence>
<organism evidence="3 4">
    <name type="scientific">Bosea psychrotolerans</name>
    <dbReference type="NCBI Taxonomy" id="1871628"/>
    <lineage>
        <taxon>Bacteria</taxon>
        <taxon>Pseudomonadati</taxon>
        <taxon>Pseudomonadota</taxon>
        <taxon>Alphaproteobacteria</taxon>
        <taxon>Hyphomicrobiales</taxon>
        <taxon>Boseaceae</taxon>
        <taxon>Bosea</taxon>
    </lineage>
</organism>
<comment type="caution">
    <text evidence="3">The sequence shown here is derived from an EMBL/GenBank/DDBJ whole genome shotgun (WGS) entry which is preliminary data.</text>
</comment>
<gene>
    <name evidence="3" type="ORF">CYD53_12942</name>
</gene>
<accession>A0A2S4LTU6</accession>